<dbReference type="RefSeq" id="WP_132222055.1">
    <property type="nucleotide sequence ID" value="NZ_SMGO01000001.1"/>
</dbReference>
<organism evidence="3 4">
    <name type="scientific">Albibacterium bauzanense</name>
    <dbReference type="NCBI Taxonomy" id="653929"/>
    <lineage>
        <taxon>Bacteria</taxon>
        <taxon>Pseudomonadati</taxon>
        <taxon>Bacteroidota</taxon>
        <taxon>Sphingobacteriia</taxon>
        <taxon>Sphingobacteriales</taxon>
        <taxon>Sphingobacteriaceae</taxon>
        <taxon>Albibacterium</taxon>
    </lineage>
</organism>
<evidence type="ECO:0000313" key="4">
    <source>
        <dbReference type="Proteomes" id="UP000294616"/>
    </source>
</evidence>
<evidence type="ECO:0000259" key="2">
    <source>
        <dbReference type="Pfam" id="PF13386"/>
    </source>
</evidence>
<feature type="transmembrane region" description="Helical" evidence="1">
    <location>
        <begin position="51"/>
        <end position="70"/>
    </location>
</feature>
<name>A0A4R1M3L0_9SPHI</name>
<reference evidence="3 4" key="1">
    <citation type="submission" date="2019-03" db="EMBL/GenBank/DDBJ databases">
        <title>Genomic Encyclopedia of Archaeal and Bacterial Type Strains, Phase II (KMG-II): from individual species to whole genera.</title>
        <authorList>
            <person name="Goeker M."/>
        </authorList>
    </citation>
    <scope>NUCLEOTIDE SEQUENCE [LARGE SCALE GENOMIC DNA]</scope>
    <source>
        <strain evidence="3 4">DSM 22554</strain>
    </source>
</reference>
<feature type="domain" description="Urease accessory protein UreH-like transmembrane" evidence="2">
    <location>
        <begin position="7"/>
        <end position="206"/>
    </location>
</feature>
<keyword evidence="1" id="KW-0472">Membrane</keyword>
<feature type="transmembrane region" description="Helical" evidence="1">
    <location>
        <begin position="162"/>
        <end position="184"/>
    </location>
</feature>
<dbReference type="Pfam" id="PF13386">
    <property type="entry name" value="DsbD_2"/>
    <property type="match status" value="1"/>
</dbReference>
<keyword evidence="1" id="KW-1133">Transmembrane helix</keyword>
<dbReference type="PANTHER" id="PTHR42208:SF1">
    <property type="entry name" value="HEAVY METAL TRANSPORTER"/>
    <property type="match status" value="1"/>
</dbReference>
<feature type="transmembrane region" description="Helical" evidence="1">
    <location>
        <begin position="190"/>
        <end position="209"/>
    </location>
</feature>
<sequence>MSINYLAFFMGLLGSLHCVAMCGPLLLALPSAEKSHSQIILNRTIYQLGRVLTYAALGMIIGFISIGAEYKGWQQGLSIITGGFLLTVGLFTIFSNHSNSAKLIKIQQRLFAPLFKKIGYWLYKPGGNFFAGILNGFLPCGMVYIALATALNTGNTLAGGKFMLLFGLGTLPLMLLTGISGNYIKKIIPFKLSAWLPAMFLIMGAWFILRGSNLDIPYLSPLIYPEGMIDCN</sequence>
<dbReference type="OrthoDB" id="594443at2"/>
<keyword evidence="4" id="KW-1185">Reference proteome</keyword>
<dbReference type="Proteomes" id="UP000294616">
    <property type="component" value="Unassembled WGS sequence"/>
</dbReference>
<evidence type="ECO:0000256" key="1">
    <source>
        <dbReference type="SAM" id="Phobius"/>
    </source>
</evidence>
<gene>
    <name evidence="3" type="ORF">C8N28_0982</name>
</gene>
<dbReference type="PANTHER" id="PTHR42208">
    <property type="entry name" value="HEAVY METAL TRANSPORTER-RELATED"/>
    <property type="match status" value="1"/>
</dbReference>
<protein>
    <recommendedName>
        <fullName evidence="2">Urease accessory protein UreH-like transmembrane domain-containing protein</fullName>
    </recommendedName>
</protein>
<dbReference type="InterPro" id="IPR039447">
    <property type="entry name" value="UreH-like_TM_dom"/>
</dbReference>
<proteinExistence type="predicted"/>
<keyword evidence="1" id="KW-0812">Transmembrane</keyword>
<accession>A0A4R1M3L0</accession>
<feature type="transmembrane region" description="Helical" evidence="1">
    <location>
        <begin position="76"/>
        <end position="94"/>
    </location>
</feature>
<comment type="caution">
    <text evidence="3">The sequence shown here is derived from an EMBL/GenBank/DDBJ whole genome shotgun (WGS) entry which is preliminary data.</text>
</comment>
<evidence type="ECO:0000313" key="3">
    <source>
        <dbReference type="EMBL" id="TCK85670.1"/>
    </source>
</evidence>
<dbReference type="EMBL" id="SMGO01000001">
    <property type="protein sequence ID" value="TCK85670.1"/>
    <property type="molecule type" value="Genomic_DNA"/>
</dbReference>
<feature type="transmembrane region" description="Helical" evidence="1">
    <location>
        <begin position="6"/>
        <end position="30"/>
    </location>
</feature>
<dbReference type="AlphaFoldDB" id="A0A4R1M3L0"/>
<feature type="transmembrane region" description="Helical" evidence="1">
    <location>
        <begin position="129"/>
        <end position="150"/>
    </location>
</feature>